<dbReference type="Proteomes" id="UP000699462">
    <property type="component" value="Unassembled WGS sequence"/>
</dbReference>
<dbReference type="GO" id="GO:0000139">
    <property type="term" value="C:Golgi membrane"/>
    <property type="evidence" value="ECO:0007669"/>
    <property type="project" value="UniProtKB-SubCell"/>
</dbReference>
<reference evidence="8 9" key="1">
    <citation type="submission" date="2019-07" db="EMBL/GenBank/DDBJ databases">
        <title>Annotation for the trematode Paragonimus westermani.</title>
        <authorList>
            <person name="Choi Y.-J."/>
        </authorList>
    </citation>
    <scope>NUCLEOTIDE SEQUENCE [LARGE SCALE GENOMIC DNA]</scope>
    <source>
        <strain evidence="8">180907_Pwestermani</strain>
    </source>
</reference>
<protein>
    <recommendedName>
        <fullName evidence="3">Conserved oligomeric Golgi complex subunit 1</fullName>
    </recommendedName>
</protein>
<proteinExistence type="inferred from homology"/>
<organism evidence="8 9">
    <name type="scientific">Paragonimus westermani</name>
    <dbReference type="NCBI Taxonomy" id="34504"/>
    <lineage>
        <taxon>Eukaryota</taxon>
        <taxon>Metazoa</taxon>
        <taxon>Spiralia</taxon>
        <taxon>Lophotrochozoa</taxon>
        <taxon>Platyhelminthes</taxon>
        <taxon>Trematoda</taxon>
        <taxon>Digenea</taxon>
        <taxon>Plagiorchiida</taxon>
        <taxon>Troglotremata</taxon>
        <taxon>Troglotrematidae</taxon>
        <taxon>Paragonimus</taxon>
    </lineage>
</organism>
<evidence type="ECO:0000256" key="6">
    <source>
        <dbReference type="ARBA" id="ARBA00023034"/>
    </source>
</evidence>
<dbReference type="PANTHER" id="PTHR31658">
    <property type="entry name" value="CONSERVED OLIGOMERIC GOLGI COMPLEX SUBUNIT 1"/>
    <property type="match status" value="1"/>
</dbReference>
<dbReference type="PANTHER" id="PTHR31658:SF0">
    <property type="entry name" value="CONSERVED OLIGOMERIC GOLGI COMPLEX SUBUNIT 1"/>
    <property type="match status" value="1"/>
</dbReference>
<dbReference type="OrthoDB" id="46189at2759"/>
<evidence type="ECO:0000256" key="2">
    <source>
        <dbReference type="ARBA" id="ARBA00006653"/>
    </source>
</evidence>
<keyword evidence="6" id="KW-0333">Golgi apparatus</keyword>
<keyword evidence="7" id="KW-0472">Membrane</keyword>
<evidence type="ECO:0000313" key="8">
    <source>
        <dbReference type="EMBL" id="KAF8565823.1"/>
    </source>
</evidence>
<accession>A0A8T0DDC5</accession>
<keyword evidence="9" id="KW-1185">Reference proteome</keyword>
<keyword evidence="5" id="KW-0653">Protein transport</keyword>
<dbReference type="EMBL" id="JTDF01006047">
    <property type="protein sequence ID" value="KAF8565823.1"/>
    <property type="molecule type" value="Genomic_DNA"/>
</dbReference>
<evidence type="ECO:0000313" key="9">
    <source>
        <dbReference type="Proteomes" id="UP000699462"/>
    </source>
</evidence>
<evidence type="ECO:0000256" key="5">
    <source>
        <dbReference type="ARBA" id="ARBA00022927"/>
    </source>
</evidence>
<keyword evidence="4" id="KW-0813">Transport</keyword>
<evidence type="ECO:0000256" key="3">
    <source>
        <dbReference type="ARBA" id="ARBA00020978"/>
    </source>
</evidence>
<dbReference type="GO" id="GO:0017119">
    <property type="term" value="C:Golgi transport complex"/>
    <property type="evidence" value="ECO:0007669"/>
    <property type="project" value="InterPro"/>
</dbReference>
<gene>
    <name evidence="8" type="ORF">P879_07275</name>
</gene>
<dbReference type="GO" id="GO:0015031">
    <property type="term" value="P:protein transport"/>
    <property type="evidence" value="ECO:0007669"/>
    <property type="project" value="UniProtKB-KW"/>
</dbReference>
<evidence type="ECO:0000256" key="4">
    <source>
        <dbReference type="ARBA" id="ARBA00022448"/>
    </source>
</evidence>
<dbReference type="AlphaFoldDB" id="A0A8T0DDC5"/>
<name>A0A8T0DDC5_9TREM</name>
<comment type="caution">
    <text evidence="8">The sequence shown here is derived from an EMBL/GenBank/DDBJ whole genome shotgun (WGS) entry which is preliminary data.</text>
</comment>
<dbReference type="InterPro" id="IPR033370">
    <property type="entry name" value="COG1"/>
</dbReference>
<evidence type="ECO:0000256" key="1">
    <source>
        <dbReference type="ARBA" id="ARBA00004395"/>
    </source>
</evidence>
<dbReference type="GO" id="GO:0006891">
    <property type="term" value="P:intra-Golgi vesicle-mediated transport"/>
    <property type="evidence" value="ECO:0007669"/>
    <property type="project" value="InterPro"/>
</dbReference>
<sequence>MDDLAAFVWSDSTPDVFMNDLWTSSPSSTYVASESIPAHSGDNNVASGSARLGSSNLVRILSPDNVGLIVFCALTGRPVPAIPANHSPCSFSAGSTTNPPIHLLVFLQRLSVNRATTVVVSPHSDSSAKSTSRGHFSRQTHLSQQLSLLSPALQNICSLLDDKIASVVLDTSASAGRDSMAIWELLRSAMERLISRCAQWIMSIAYDCKSGDRVNLEEYTSPILEPSRGLLLGRACMAFMNLCPSIGAAFVAATGVLLSSETSTKAPTEPRDDSENSKQEFSWSDVSTLRSAWISVCQPLRQILNRLTVDCLTRALIQGALMDEFHYRLLSICPLFESNPKRISTNEASNGELQRPLSVSQLLVEFGQLDSFSHYVIPFDEIQLQSDAVEELTNNDAVAVARVPCSISLPLHQFLLRAVRAVSQLVVHMVPSQNLNRELCARVCSALLRQYDAVADRLIGPPPLSVESDKPNGSAPFSDLYTKWSNSSSLPDCHSLALQLIFDIHYLVRLLIGSSVGSAPRTLVIKDDCSVDQLVLSVQNKAKELSARLEGFVDPFDWEVCSMHLFNSVARALVASAHLYAPFASCSVIAPSTIDTPKTGPERSQTDSTTTVSLIPLVFMSSGSNANKKRAVPSFRSLTISLPSVMDKQRAKLNAVLGFRQPQQVQNPLINSLKARSVISQITPSEVPLKTTAVTNGNSFMMFGSRWFSK</sequence>
<evidence type="ECO:0000256" key="7">
    <source>
        <dbReference type="ARBA" id="ARBA00023136"/>
    </source>
</evidence>
<comment type="subcellular location">
    <subcellularLocation>
        <location evidence="1">Golgi apparatus membrane</location>
        <topology evidence="1">Peripheral membrane protein</topology>
    </subcellularLocation>
</comment>
<comment type="similarity">
    <text evidence="2">Belongs to the COG1 family.</text>
</comment>